<protein>
    <recommendedName>
        <fullName evidence="9">Transport permease protein</fullName>
    </recommendedName>
</protein>
<dbReference type="AlphaFoldDB" id="U4KHJ3"/>
<dbReference type="Proteomes" id="UP000016895">
    <property type="component" value="Chromosome 1"/>
</dbReference>
<keyword evidence="6 9" id="KW-1133">Transmembrane helix</keyword>
<keyword evidence="4 9" id="KW-1003">Cell membrane</keyword>
<dbReference type="RefSeq" id="WP_022552012.1">
    <property type="nucleotide sequence ID" value="NC_022528.1"/>
</dbReference>
<evidence type="ECO:0000256" key="8">
    <source>
        <dbReference type="ARBA" id="ARBA00023136"/>
    </source>
</evidence>
<sequence length="255" mass="28424">MSVVKLSIAFSKRELVTKYKGSFLGSIWLIASPILLLSLYSAVFQFVFKAKWEIGGESFNFALALFCGLAPYFFLTEMIGKSPELVKNNSNLIKKVVFDRLSVPLSYTLSAAFSLFVNLSLVVVYRIYDTGNIDIVYFVTYLYSVPLLLLGFSIATIFSSIGAYIRDLASIANFINPVLMFVSPVFFDVDKISPLFSDYLAYNPLTPIISGIRGVILEGYFDVSSFLTITLASLTFAVLGLYLFRALEEDFSDLV</sequence>
<dbReference type="Pfam" id="PF01061">
    <property type="entry name" value="ABC2_membrane"/>
    <property type="match status" value="1"/>
</dbReference>
<comment type="subcellular location">
    <subcellularLocation>
        <location evidence="9">Cell inner membrane</location>
        <topology evidence="9">Multi-pass membrane protein</topology>
    </subcellularLocation>
    <subcellularLocation>
        <location evidence="1">Cell membrane</location>
        <topology evidence="1">Multi-pass membrane protein</topology>
    </subcellularLocation>
</comment>
<feature type="transmembrane region" description="Helical" evidence="9">
    <location>
        <begin position="21"/>
        <end position="47"/>
    </location>
</feature>
<dbReference type="PANTHER" id="PTHR30413:SF10">
    <property type="entry name" value="CAPSULE POLYSACCHARIDE EXPORT INNER-MEMBRANE PROTEIN CTRC"/>
    <property type="match status" value="1"/>
</dbReference>
<dbReference type="GO" id="GO:0005886">
    <property type="term" value="C:plasma membrane"/>
    <property type="evidence" value="ECO:0007669"/>
    <property type="project" value="UniProtKB-SubCell"/>
</dbReference>
<keyword evidence="12" id="KW-1185">Reference proteome</keyword>
<dbReference type="PROSITE" id="PS51012">
    <property type="entry name" value="ABC_TM2"/>
    <property type="match status" value="1"/>
</dbReference>
<evidence type="ECO:0000259" key="10">
    <source>
        <dbReference type="PROSITE" id="PS51012"/>
    </source>
</evidence>
<keyword evidence="7" id="KW-0625">Polysaccharide transport</keyword>
<accession>U4KHJ3</accession>
<proteinExistence type="inferred from homology"/>
<reference evidence="11 12" key="1">
    <citation type="journal article" date="2013" name="ISME J.">
        <title>Comparative genomics of pathogenic lineages of Vibrio nigripulchritudo identifies virulence-associated traits.</title>
        <authorList>
            <person name="Goudenege D."/>
            <person name="Labreuche Y."/>
            <person name="Krin E."/>
            <person name="Ansquer D."/>
            <person name="Mangenot S."/>
            <person name="Calteau A."/>
            <person name="Medigue C."/>
            <person name="Mazel D."/>
            <person name="Polz M.F."/>
            <person name="Le Roux F."/>
        </authorList>
    </citation>
    <scope>NUCLEOTIDE SEQUENCE [LARGE SCALE GENOMIC DNA]</scope>
    <source>
        <strain evidence="12">SnF1</strain>
    </source>
</reference>
<evidence type="ECO:0000313" key="12">
    <source>
        <dbReference type="Proteomes" id="UP000016895"/>
    </source>
</evidence>
<dbReference type="KEGG" id="vni:VIBNI_A3642"/>
<feature type="transmembrane region" description="Helical" evidence="9">
    <location>
        <begin position="223"/>
        <end position="244"/>
    </location>
</feature>
<evidence type="ECO:0000256" key="9">
    <source>
        <dbReference type="RuleBase" id="RU361157"/>
    </source>
</evidence>
<evidence type="ECO:0000256" key="4">
    <source>
        <dbReference type="ARBA" id="ARBA00022475"/>
    </source>
</evidence>
<dbReference type="InterPro" id="IPR047817">
    <property type="entry name" value="ABC2_TM_bact-type"/>
</dbReference>
<dbReference type="GO" id="GO:0140359">
    <property type="term" value="F:ABC-type transporter activity"/>
    <property type="evidence" value="ECO:0007669"/>
    <property type="project" value="InterPro"/>
</dbReference>
<feature type="domain" description="ABC transmembrane type-2" evidence="10">
    <location>
        <begin position="24"/>
        <end position="247"/>
    </location>
</feature>
<keyword evidence="7" id="KW-0762">Sugar transport</keyword>
<feature type="transmembrane region" description="Helical" evidence="9">
    <location>
        <begin position="140"/>
        <end position="161"/>
    </location>
</feature>
<keyword evidence="8 9" id="KW-0472">Membrane</keyword>
<evidence type="ECO:0000256" key="1">
    <source>
        <dbReference type="ARBA" id="ARBA00004651"/>
    </source>
</evidence>
<evidence type="ECO:0000256" key="2">
    <source>
        <dbReference type="ARBA" id="ARBA00007783"/>
    </source>
</evidence>
<dbReference type="STRING" id="28173.VIBNI_A3642"/>
<evidence type="ECO:0000256" key="5">
    <source>
        <dbReference type="ARBA" id="ARBA00022692"/>
    </source>
</evidence>
<dbReference type="GO" id="GO:0015774">
    <property type="term" value="P:polysaccharide transport"/>
    <property type="evidence" value="ECO:0007669"/>
    <property type="project" value="UniProtKB-KW"/>
</dbReference>
<evidence type="ECO:0000256" key="6">
    <source>
        <dbReference type="ARBA" id="ARBA00022989"/>
    </source>
</evidence>
<dbReference type="EMBL" id="FO203526">
    <property type="protein sequence ID" value="CCO59614.1"/>
    <property type="molecule type" value="Genomic_DNA"/>
</dbReference>
<gene>
    <name evidence="11" type="ORF">VIBNI_A3642</name>
</gene>
<comment type="similarity">
    <text evidence="2 9">Belongs to the ABC-2 integral membrane protein family.</text>
</comment>
<feature type="transmembrane region" description="Helical" evidence="9">
    <location>
        <begin position="59"/>
        <end position="80"/>
    </location>
</feature>
<dbReference type="PANTHER" id="PTHR30413">
    <property type="entry name" value="INNER MEMBRANE TRANSPORT PERMEASE"/>
    <property type="match status" value="1"/>
</dbReference>
<organism evidence="11 12">
    <name type="scientific">Vibrio nigripulchritudo</name>
    <dbReference type="NCBI Taxonomy" id="28173"/>
    <lineage>
        <taxon>Bacteria</taxon>
        <taxon>Pseudomonadati</taxon>
        <taxon>Pseudomonadota</taxon>
        <taxon>Gammaproteobacteria</taxon>
        <taxon>Vibrionales</taxon>
        <taxon>Vibrionaceae</taxon>
        <taxon>Vibrio</taxon>
    </lineage>
</organism>
<keyword evidence="5 9" id="KW-0812">Transmembrane</keyword>
<feature type="transmembrane region" description="Helical" evidence="9">
    <location>
        <begin position="101"/>
        <end position="128"/>
    </location>
</feature>
<dbReference type="PATRIC" id="fig|1260221.3.peg.3461"/>
<dbReference type="InterPro" id="IPR013525">
    <property type="entry name" value="ABC2_TM"/>
</dbReference>
<feature type="transmembrane region" description="Helical" evidence="9">
    <location>
        <begin position="168"/>
        <end position="187"/>
    </location>
</feature>
<keyword evidence="3 9" id="KW-0813">Transport</keyword>
<name>U4KHJ3_9VIBR</name>
<dbReference type="GO" id="GO:0015920">
    <property type="term" value="P:lipopolysaccharide transport"/>
    <property type="evidence" value="ECO:0007669"/>
    <property type="project" value="TreeGrafter"/>
</dbReference>
<evidence type="ECO:0000256" key="7">
    <source>
        <dbReference type="ARBA" id="ARBA00023047"/>
    </source>
</evidence>
<dbReference type="OrthoDB" id="9786910at2"/>
<evidence type="ECO:0000256" key="3">
    <source>
        <dbReference type="ARBA" id="ARBA00022448"/>
    </source>
</evidence>
<evidence type="ECO:0000313" key="11">
    <source>
        <dbReference type="EMBL" id="CCO59614.1"/>
    </source>
</evidence>